<comment type="caution">
    <text evidence="1">The sequence shown here is derived from an EMBL/GenBank/DDBJ whole genome shotgun (WGS) entry which is preliminary data.</text>
</comment>
<evidence type="ECO:0008006" key="3">
    <source>
        <dbReference type="Google" id="ProtNLM"/>
    </source>
</evidence>
<protein>
    <recommendedName>
        <fullName evidence="3">Glycosyl hydrolase 36 catalytic domain-containing protein</fullName>
    </recommendedName>
</protein>
<evidence type="ECO:0000313" key="1">
    <source>
        <dbReference type="EMBL" id="GAA0858595.1"/>
    </source>
</evidence>
<organism evidence="1 2">
    <name type="scientific">Aliiglaciecola litoralis</name>
    <dbReference type="NCBI Taxonomy" id="582857"/>
    <lineage>
        <taxon>Bacteria</taxon>
        <taxon>Pseudomonadati</taxon>
        <taxon>Pseudomonadota</taxon>
        <taxon>Gammaproteobacteria</taxon>
        <taxon>Alteromonadales</taxon>
        <taxon>Alteromonadaceae</taxon>
        <taxon>Aliiglaciecola</taxon>
    </lineage>
</organism>
<proteinExistence type="predicted"/>
<dbReference type="EMBL" id="BAAAFD010000009">
    <property type="protein sequence ID" value="GAA0858595.1"/>
    <property type="molecule type" value="Genomic_DNA"/>
</dbReference>
<reference evidence="2" key="1">
    <citation type="journal article" date="2019" name="Int. J. Syst. Evol. Microbiol.">
        <title>The Global Catalogue of Microorganisms (GCM) 10K type strain sequencing project: providing services to taxonomists for standard genome sequencing and annotation.</title>
        <authorList>
            <consortium name="The Broad Institute Genomics Platform"/>
            <consortium name="The Broad Institute Genome Sequencing Center for Infectious Disease"/>
            <person name="Wu L."/>
            <person name="Ma J."/>
        </authorList>
    </citation>
    <scope>NUCLEOTIDE SEQUENCE [LARGE SCALE GENOMIC DNA]</scope>
    <source>
        <strain evidence="2">JCM 15896</strain>
    </source>
</reference>
<evidence type="ECO:0000313" key="2">
    <source>
        <dbReference type="Proteomes" id="UP001500359"/>
    </source>
</evidence>
<keyword evidence="2" id="KW-1185">Reference proteome</keyword>
<name>A0ABP3X3P4_9ALTE</name>
<sequence>MSMKNNEQNNVTGQFVTFDDERYYKIEHVDKMAPFFISLISSSDHWLFASSNGGLTAGRVSPETALFPYVTVDKIHESTSHTGCKTIVLITDGGQTTSWEPFNYLREQRFELSRHLYKSTLGDKLCFEEVNHTLGLRFSYVWTTSDDYGFSRQVKIENLQSQARQIEVLDGLINVLPAGTPRFTQAQSSNLVDAYKFNELDESTGVGIYSLYSGITDRAEPSESLRANTIFVLGLDVQNVLLSERQLPTFKAGQPIETESSCRGIRGAYLVSSKLELDPNGANQWQIVANIEQDQSQITDLLEQLNKPLELQQKLTDNVAQGSQMLANIMASSDGFQVTEDEALDVHHYANTLFNVLRGGIFNDQYSISATDFKQTLKGFNASVYQRNKDFLAGLPESLSVQSLQAQVEAQNDPQLARLALEYLPITFGRRHGDPSRPWNQFAIKLRDSQGNPLLSYQGNWRDIFQNWEALTFSYPLFIESVIAKFVNASTMDGYNPYRITKEGIDWEVEEPDDPWSYIGYWGDHQIIYLLKMLELSQQFHPQKLSDLLHQPLFCYANVPYRIKPFEDLVKDAKSTVDYDQALADEIEKRVEHMGADGKLVLTQDGQVYQVNLLEKLLVPLLAKLSNFVVDGGIWLNTQRPEWNDANNALVGQGLSMVTLYYMRRYVHFMQSLLASQSQDVELSVEVSDWLVATSTILSDTVKQLEQQELSDEIRFEIVSKLGRAGSDYRQQVYANEGFSDKTTQPISTLTKLLDSAMQCIDRSIEHNHQSNGLYHAYNLLSLRDQKARVANLYPMLEGQVAALSSGAVTGNKAIDVVEALFNSDIYRADQDTFMLYPDRKQVAFLDKNTVSLSALNSAPVLNQMIIKQDNRLIQKDSRGVLRFNADIKNAGDLERLIDTLCTEYGNELSQQAQQILDIYESVFNHQAFTGRSGGMFGFEGLGSIYWHMVSKLLLAVNEQFFHAVENELDQEVQQRLGDLYYRVRHGIGFNKTPEQYGAFPTDPYSHTPKHAGAQQPGMTGQVKEEVLSRFAELGVRVVEGQVRLCPALLRQCEFTQTPRDFDYLDVHNQWQKLALAGSSIGFTWCQIPFVYRLTDDSQPRLTITFADGQQFTSDSLVLTKEHSQSVFNRTGQIVRIDATINASMLFNGSV</sequence>
<gene>
    <name evidence="1" type="ORF">GCM10009114_28790</name>
</gene>
<dbReference type="Proteomes" id="UP001500359">
    <property type="component" value="Unassembled WGS sequence"/>
</dbReference>
<accession>A0ABP3X3P4</accession>